<comment type="caution">
    <text evidence="3">The sequence shown here is derived from an EMBL/GenBank/DDBJ whole genome shotgun (WGS) entry which is preliminary data.</text>
</comment>
<proteinExistence type="predicted"/>
<sequence>MKKSFIISAVALSLCSTQAWGQKLGELLHNFTYQARIGYNLGGTAPIGMPATIRTLHSYSLRPNLLLGIDAHYPLDNKWGLMFGLHFEGKGMKIDAGVKNYNMTMVKGGEQLEGMFTGNVITKVDQSLATIPVQATYDITEKLRLKLGPYFSYVTAHKFEGSAYDGYLRQGDPTGPKVELGHEDGERGEYDFSSDMRNWQFGIDVGADWYFSKRWGAYVGLTCGLTEVFKKDFHVIEQPMYPIYGTIGLSYQLK</sequence>
<evidence type="ECO:0000259" key="2">
    <source>
        <dbReference type="Pfam" id="PF13568"/>
    </source>
</evidence>
<feature type="domain" description="Outer membrane protein beta-barrel" evidence="2">
    <location>
        <begin position="29"/>
        <end position="229"/>
    </location>
</feature>
<organism evidence="3 4">
    <name type="scientific">Segatella copri</name>
    <dbReference type="NCBI Taxonomy" id="165179"/>
    <lineage>
        <taxon>Bacteria</taxon>
        <taxon>Pseudomonadati</taxon>
        <taxon>Bacteroidota</taxon>
        <taxon>Bacteroidia</taxon>
        <taxon>Bacteroidales</taxon>
        <taxon>Prevotellaceae</taxon>
        <taxon>Segatella</taxon>
    </lineage>
</organism>
<evidence type="ECO:0000256" key="1">
    <source>
        <dbReference type="SAM" id="SignalP"/>
    </source>
</evidence>
<dbReference type="AlphaFoldDB" id="A0A3R6IEU2"/>
<gene>
    <name evidence="3" type="ORF">DW250_09425</name>
</gene>
<keyword evidence="1" id="KW-0732">Signal</keyword>
<dbReference type="InterPro" id="IPR025665">
    <property type="entry name" value="Beta-barrel_OMP_2"/>
</dbReference>
<feature type="chain" id="PRO_5043188091" evidence="1">
    <location>
        <begin position="22"/>
        <end position="254"/>
    </location>
</feature>
<dbReference type="Proteomes" id="UP000286501">
    <property type="component" value="Unassembled WGS sequence"/>
</dbReference>
<protein>
    <submittedName>
        <fullName evidence="3">PorT family protein</fullName>
    </submittedName>
</protein>
<name>A0A3R6IEU2_9BACT</name>
<evidence type="ECO:0000313" key="3">
    <source>
        <dbReference type="EMBL" id="RHG64967.1"/>
    </source>
</evidence>
<evidence type="ECO:0000313" key="4">
    <source>
        <dbReference type="Proteomes" id="UP000286501"/>
    </source>
</evidence>
<reference evidence="3 4" key="1">
    <citation type="submission" date="2018-08" db="EMBL/GenBank/DDBJ databases">
        <title>A genome reference for cultivated species of the human gut microbiota.</title>
        <authorList>
            <person name="Zou Y."/>
            <person name="Xue W."/>
            <person name="Luo G."/>
        </authorList>
    </citation>
    <scope>NUCLEOTIDE SEQUENCE [LARGE SCALE GENOMIC DNA]</scope>
    <source>
        <strain evidence="3 4">AM22-1</strain>
    </source>
</reference>
<feature type="signal peptide" evidence="1">
    <location>
        <begin position="1"/>
        <end position="21"/>
    </location>
</feature>
<dbReference type="Pfam" id="PF13568">
    <property type="entry name" value="OMP_b-brl_2"/>
    <property type="match status" value="1"/>
</dbReference>
<dbReference type="EMBL" id="QRIN01000037">
    <property type="protein sequence ID" value="RHG64967.1"/>
    <property type="molecule type" value="Genomic_DNA"/>
</dbReference>
<dbReference type="RefSeq" id="WP_118201042.1">
    <property type="nucleotide sequence ID" value="NZ_QRIE01000040.1"/>
</dbReference>
<accession>A0A3R6IEU2</accession>